<organism evidence="1 2">
    <name type="scientific">Prevotella lacticifex</name>
    <dbReference type="NCBI Taxonomy" id="2854755"/>
    <lineage>
        <taxon>Bacteria</taxon>
        <taxon>Pseudomonadati</taxon>
        <taxon>Bacteroidota</taxon>
        <taxon>Bacteroidia</taxon>
        <taxon>Bacteroidales</taxon>
        <taxon>Prevotellaceae</taxon>
        <taxon>Prevotella</taxon>
    </lineage>
</organism>
<evidence type="ECO:0000313" key="1">
    <source>
        <dbReference type="EMBL" id="GJG58605.1"/>
    </source>
</evidence>
<dbReference type="EMBL" id="BPUB01000001">
    <property type="protein sequence ID" value="GJG58605.1"/>
    <property type="molecule type" value="Genomic_DNA"/>
</dbReference>
<accession>A0A9R1CY10</accession>
<comment type="caution">
    <text evidence="1">The sequence shown here is derived from an EMBL/GenBank/DDBJ whole genome shotgun (WGS) entry which is preliminary data.</text>
</comment>
<protein>
    <submittedName>
        <fullName evidence="1">Uncharacterized protein</fullName>
    </submittedName>
</protein>
<evidence type="ECO:0000313" key="2">
    <source>
        <dbReference type="Proteomes" id="UP000825483"/>
    </source>
</evidence>
<dbReference type="Proteomes" id="UP000825483">
    <property type="component" value="Unassembled WGS sequence"/>
</dbReference>
<name>A0A9R1CY10_9BACT</name>
<dbReference type="AlphaFoldDB" id="A0A9R1CY10"/>
<keyword evidence="2" id="KW-1185">Reference proteome</keyword>
<proteinExistence type="predicted"/>
<reference evidence="1" key="1">
    <citation type="journal article" date="2022" name="Int. J. Syst. Evol. Microbiol.">
        <title>Prevotella lacticifex sp. nov., isolated from the rumen of cows.</title>
        <authorList>
            <person name="Shinkai T."/>
            <person name="Ikeyama N."/>
            <person name="Kumagai M."/>
            <person name="Ohmori H."/>
            <person name="Sakamoto M."/>
            <person name="Ohkuma M."/>
            <person name="Mitsumori M."/>
        </authorList>
    </citation>
    <scope>NUCLEOTIDE SEQUENCE</scope>
    <source>
        <strain evidence="1">R5076</strain>
    </source>
</reference>
<gene>
    <name evidence="1" type="ORF">PRLR5076_14560</name>
</gene>
<sequence>MAGGARRLKNMFNTPISPFANMEIKINKKGNKMLLKADDGEELIIAPRHLPSIRRTPYEIACDEFELTIETYKSKKK</sequence>